<name>A0A1N7QT68_9FLAO</name>
<dbReference type="AlphaFoldDB" id="A0A1N7QT68"/>
<accession>A0A1N7QT68</accession>
<dbReference type="OrthoDB" id="6398067at2"/>
<evidence type="ECO:0000313" key="2">
    <source>
        <dbReference type="Proteomes" id="UP000185781"/>
    </source>
</evidence>
<gene>
    <name evidence="1" type="ORF">SAMN05421785_11763</name>
</gene>
<dbReference type="STRING" id="373672.SAMN05421785_11763"/>
<dbReference type="Proteomes" id="UP000185781">
    <property type="component" value="Unassembled WGS sequence"/>
</dbReference>
<sequence>MKSELTQIIKSKDFNDLISDVNETILDSILDDSLLKDIPIFGLLFKGKNLISTIQDKFFIKKLFTFLKQLEQTSAEDRKRETEKIDNDPNYRTKVGEKLLFIINEADDSEKAEYIGKLYKEFINKNLYYDDFIRAVNCINKTNIIDLNHFINERSLKHILENLYENYIFTGLITQKYYDALERAYKNSLIPYEKSGIKYQESHIGKKIRNLLNESLNKIL</sequence>
<evidence type="ECO:0000313" key="1">
    <source>
        <dbReference type="EMBL" id="SIT26071.1"/>
    </source>
</evidence>
<organism evidence="1 2">
    <name type="scientific">Chryseobacterium gambrini</name>
    <dbReference type="NCBI Taxonomy" id="373672"/>
    <lineage>
        <taxon>Bacteria</taxon>
        <taxon>Pseudomonadati</taxon>
        <taxon>Bacteroidota</taxon>
        <taxon>Flavobacteriia</taxon>
        <taxon>Flavobacteriales</taxon>
        <taxon>Weeksellaceae</taxon>
        <taxon>Chryseobacterium group</taxon>
        <taxon>Chryseobacterium</taxon>
    </lineage>
</organism>
<dbReference type="EMBL" id="FTOV01000017">
    <property type="protein sequence ID" value="SIT26071.1"/>
    <property type="molecule type" value="Genomic_DNA"/>
</dbReference>
<proteinExistence type="predicted"/>
<protein>
    <submittedName>
        <fullName evidence="1">Uncharacterized protein</fullName>
    </submittedName>
</protein>
<dbReference type="RefSeq" id="WP_076396071.1">
    <property type="nucleotide sequence ID" value="NZ_FTOV01000017.1"/>
</dbReference>
<reference evidence="1 2" key="1">
    <citation type="submission" date="2017-01" db="EMBL/GenBank/DDBJ databases">
        <authorList>
            <person name="Mah S.A."/>
            <person name="Swanson W.J."/>
            <person name="Moy G.W."/>
            <person name="Vacquier V.D."/>
        </authorList>
    </citation>
    <scope>NUCLEOTIDE SEQUENCE [LARGE SCALE GENOMIC DNA]</scope>
    <source>
        <strain evidence="1 2">DSM 18014</strain>
    </source>
</reference>